<dbReference type="EMBL" id="BAAALG010000010">
    <property type="protein sequence ID" value="GAA1104604.1"/>
    <property type="molecule type" value="Genomic_DNA"/>
</dbReference>
<evidence type="ECO:0000256" key="4">
    <source>
        <dbReference type="ARBA" id="ARBA00023163"/>
    </source>
</evidence>
<keyword evidence="2" id="KW-0805">Transcription regulation</keyword>
<dbReference type="InterPro" id="IPR009057">
    <property type="entry name" value="Homeodomain-like_sf"/>
</dbReference>
<dbReference type="InterPro" id="IPR036271">
    <property type="entry name" value="Tet_transcr_reg_TetR-rel_C_sf"/>
</dbReference>
<reference evidence="8" key="1">
    <citation type="journal article" date="2019" name="Int. J. Syst. Evol. Microbiol.">
        <title>The Global Catalogue of Microorganisms (GCM) 10K type strain sequencing project: providing services to taxonomists for standard genome sequencing and annotation.</title>
        <authorList>
            <consortium name="The Broad Institute Genomics Platform"/>
            <consortium name="The Broad Institute Genome Sequencing Center for Infectious Disease"/>
            <person name="Wu L."/>
            <person name="Ma J."/>
        </authorList>
    </citation>
    <scope>NUCLEOTIDE SEQUENCE [LARGE SCALE GENOMIC DNA]</scope>
    <source>
        <strain evidence="8">JCM 13008</strain>
    </source>
</reference>
<dbReference type="Gene3D" id="1.10.357.10">
    <property type="entry name" value="Tetracycline Repressor, domain 2"/>
    <property type="match status" value="1"/>
</dbReference>
<dbReference type="SUPFAM" id="SSF48498">
    <property type="entry name" value="Tetracyclin repressor-like, C-terminal domain"/>
    <property type="match status" value="1"/>
</dbReference>
<dbReference type="PANTHER" id="PTHR30055:SF175">
    <property type="entry name" value="HTH-TYPE TRANSCRIPTIONAL REPRESSOR KSTR2"/>
    <property type="match status" value="1"/>
</dbReference>
<dbReference type="InterPro" id="IPR001647">
    <property type="entry name" value="HTH_TetR"/>
</dbReference>
<proteinExistence type="predicted"/>
<dbReference type="InterPro" id="IPR050109">
    <property type="entry name" value="HTH-type_TetR-like_transc_reg"/>
</dbReference>
<accession>A0ABP4EH38</accession>
<dbReference type="Proteomes" id="UP001501581">
    <property type="component" value="Unassembled WGS sequence"/>
</dbReference>
<evidence type="ECO:0000256" key="5">
    <source>
        <dbReference type="PROSITE-ProRule" id="PRU00335"/>
    </source>
</evidence>
<dbReference type="PRINTS" id="PR00455">
    <property type="entry name" value="HTHTETR"/>
</dbReference>
<dbReference type="Pfam" id="PF00440">
    <property type="entry name" value="TetR_N"/>
    <property type="match status" value="1"/>
</dbReference>
<gene>
    <name evidence="7" type="ORF">GCM10009668_24820</name>
</gene>
<dbReference type="Gene3D" id="1.10.10.60">
    <property type="entry name" value="Homeodomain-like"/>
    <property type="match status" value="1"/>
</dbReference>
<evidence type="ECO:0000256" key="1">
    <source>
        <dbReference type="ARBA" id="ARBA00022491"/>
    </source>
</evidence>
<evidence type="ECO:0000256" key="2">
    <source>
        <dbReference type="ARBA" id="ARBA00023015"/>
    </source>
</evidence>
<dbReference type="PROSITE" id="PS50977">
    <property type="entry name" value="HTH_TETR_2"/>
    <property type="match status" value="1"/>
</dbReference>
<evidence type="ECO:0000259" key="6">
    <source>
        <dbReference type="PROSITE" id="PS50977"/>
    </source>
</evidence>
<evidence type="ECO:0000313" key="8">
    <source>
        <dbReference type="Proteomes" id="UP001501581"/>
    </source>
</evidence>
<keyword evidence="8" id="KW-1185">Reference proteome</keyword>
<comment type="caution">
    <text evidence="7">The sequence shown here is derived from an EMBL/GenBank/DDBJ whole genome shotgun (WGS) entry which is preliminary data.</text>
</comment>
<organism evidence="7 8">
    <name type="scientific">Nocardioides dubius</name>
    <dbReference type="NCBI Taxonomy" id="317019"/>
    <lineage>
        <taxon>Bacteria</taxon>
        <taxon>Bacillati</taxon>
        <taxon>Actinomycetota</taxon>
        <taxon>Actinomycetes</taxon>
        <taxon>Propionibacteriales</taxon>
        <taxon>Nocardioidaceae</taxon>
        <taxon>Nocardioides</taxon>
    </lineage>
</organism>
<keyword evidence="4" id="KW-0804">Transcription</keyword>
<dbReference type="PANTHER" id="PTHR30055">
    <property type="entry name" value="HTH-TYPE TRANSCRIPTIONAL REGULATOR RUTR"/>
    <property type="match status" value="1"/>
</dbReference>
<dbReference type="SUPFAM" id="SSF46689">
    <property type="entry name" value="Homeodomain-like"/>
    <property type="match status" value="1"/>
</dbReference>
<name>A0ABP4EH38_9ACTN</name>
<feature type="domain" description="HTH tetR-type" evidence="6">
    <location>
        <begin position="3"/>
        <end position="63"/>
    </location>
</feature>
<dbReference type="Pfam" id="PF17932">
    <property type="entry name" value="TetR_C_24"/>
    <property type="match status" value="1"/>
</dbReference>
<evidence type="ECO:0000313" key="7">
    <source>
        <dbReference type="EMBL" id="GAA1104604.1"/>
    </source>
</evidence>
<evidence type="ECO:0000256" key="3">
    <source>
        <dbReference type="ARBA" id="ARBA00023125"/>
    </source>
</evidence>
<dbReference type="InterPro" id="IPR041490">
    <property type="entry name" value="KstR2_TetR_C"/>
</dbReference>
<feature type="DNA-binding region" description="H-T-H motif" evidence="5">
    <location>
        <begin position="26"/>
        <end position="45"/>
    </location>
</feature>
<sequence length="190" mass="21540">MTQDRRTEILEHAADLFAERGVGATTVREIGERAGVFSGSLYHYFGSKNAIVAELLGAYMSDIQQRFTAAVEAARSPRETIDNLIAETLAVVDDHPRPTAIYQQDRRYLRDHGLLEAIDGPSREMRTLWLRAIEDGVADGTFRDDVPAETFYRAVRDALWASRHWPNRDAYTRAEFTAQMSQIFLGGYLR</sequence>
<dbReference type="RefSeq" id="WP_343994850.1">
    <property type="nucleotide sequence ID" value="NZ_BAAALG010000010.1"/>
</dbReference>
<protein>
    <submittedName>
        <fullName evidence="7">TetR/AcrR family transcriptional regulator</fullName>
    </submittedName>
</protein>
<keyword evidence="1" id="KW-0678">Repressor</keyword>
<keyword evidence="3 5" id="KW-0238">DNA-binding</keyword>